<keyword evidence="1" id="KW-1133">Transmembrane helix</keyword>
<evidence type="ECO:0000313" key="3">
    <source>
        <dbReference type="Proteomes" id="UP001207430"/>
    </source>
</evidence>
<gene>
    <name evidence="2" type="ORF">NLN86_22860</name>
</gene>
<dbReference type="RefSeq" id="WP_267449649.1">
    <property type="nucleotide sequence ID" value="NZ_JANBWP010000219.1"/>
</dbReference>
<organism evidence="2 3">
    <name type="scientific">Citrobacter portucalensis</name>
    <dbReference type="NCBI Taxonomy" id="1639133"/>
    <lineage>
        <taxon>Bacteria</taxon>
        <taxon>Pseudomonadati</taxon>
        <taxon>Pseudomonadota</taxon>
        <taxon>Gammaproteobacteria</taxon>
        <taxon>Enterobacterales</taxon>
        <taxon>Enterobacteriaceae</taxon>
        <taxon>Citrobacter</taxon>
        <taxon>Citrobacter freundii complex</taxon>
    </lineage>
</organism>
<name>A0AAW5WF05_9ENTR</name>
<dbReference type="EMBL" id="JANDBG010000033">
    <property type="protein sequence ID" value="MCX9004463.1"/>
    <property type="molecule type" value="Genomic_DNA"/>
</dbReference>
<accession>A0AAW5WF05</accession>
<evidence type="ECO:0000256" key="1">
    <source>
        <dbReference type="SAM" id="Phobius"/>
    </source>
</evidence>
<keyword evidence="1" id="KW-0472">Membrane</keyword>
<keyword evidence="1" id="KW-0812">Transmembrane</keyword>
<dbReference type="AlphaFoldDB" id="A0AAW5WF05"/>
<protein>
    <submittedName>
        <fullName evidence="2">Uncharacterized protein</fullName>
    </submittedName>
</protein>
<feature type="transmembrane region" description="Helical" evidence="1">
    <location>
        <begin position="25"/>
        <end position="50"/>
    </location>
</feature>
<reference evidence="2" key="1">
    <citation type="submission" date="2022-07" db="EMBL/GenBank/DDBJ databases">
        <title>Genome Sequence of Citrobacter portucalensis from Edible Snails.</title>
        <authorList>
            <person name="Okafor A.C."/>
            <person name="Ogbo F.C."/>
            <person name="Ruppitsch W."/>
            <person name="Allerberger F."/>
        </authorList>
    </citation>
    <scope>NUCLEOTIDE SEQUENCE</scope>
    <source>
        <strain evidence="2">Igbk 7</strain>
    </source>
</reference>
<dbReference type="Proteomes" id="UP001207430">
    <property type="component" value="Unassembled WGS sequence"/>
</dbReference>
<sequence length="86" mass="9715">MATPFNIFSGKILEQTFSAWQLPGIIMMIFSVMNFAVFLTDITVIFYAVYIPANAAGMTGLPDNRLFVDDCQIYISEIYFLMNGIK</sequence>
<evidence type="ECO:0000313" key="2">
    <source>
        <dbReference type="EMBL" id="MCX9004463.1"/>
    </source>
</evidence>
<comment type="caution">
    <text evidence="2">The sequence shown here is derived from an EMBL/GenBank/DDBJ whole genome shotgun (WGS) entry which is preliminary data.</text>
</comment>
<proteinExistence type="predicted"/>